<evidence type="ECO:0000256" key="4">
    <source>
        <dbReference type="ARBA" id="ARBA00012740"/>
    </source>
</evidence>
<dbReference type="HAMAP" id="MF_00972">
    <property type="entry name" value="tRNA_aden_deaminase"/>
    <property type="match status" value="1"/>
</dbReference>
<evidence type="ECO:0000256" key="6">
    <source>
        <dbReference type="ARBA" id="ARBA00022694"/>
    </source>
</evidence>
<keyword evidence="6" id="KW-0819">tRNA processing</keyword>
<evidence type="ECO:0000256" key="10">
    <source>
        <dbReference type="ARBA" id="ARBA00048045"/>
    </source>
</evidence>
<accession>A0A3B0ZKD3</accession>
<reference evidence="12" key="1">
    <citation type="submission" date="2018-06" db="EMBL/GenBank/DDBJ databases">
        <authorList>
            <person name="Zhirakovskaya E."/>
        </authorList>
    </citation>
    <scope>NUCLEOTIDE SEQUENCE</scope>
</reference>
<dbReference type="Pfam" id="PF00383">
    <property type="entry name" value="dCMP_cyt_deam_1"/>
    <property type="match status" value="1"/>
</dbReference>
<dbReference type="InterPro" id="IPR016192">
    <property type="entry name" value="APOBEC/CMP_deaminase_Zn-bd"/>
</dbReference>
<comment type="similarity">
    <text evidence="2">Belongs to the cytidine and deoxycytidylate deaminase family. ADAT2 subfamily.</text>
</comment>
<dbReference type="PANTHER" id="PTHR11079:SF202">
    <property type="entry name" value="TRNA-SPECIFIC ADENOSINE DEAMINASE"/>
    <property type="match status" value="1"/>
</dbReference>
<comment type="cofactor">
    <cofactor evidence="1">
        <name>Zn(2+)</name>
        <dbReference type="ChEBI" id="CHEBI:29105"/>
    </cofactor>
</comment>
<dbReference type="InterPro" id="IPR028883">
    <property type="entry name" value="tRNA_aden_deaminase"/>
</dbReference>
<keyword evidence="8 12" id="KW-0378">Hydrolase</keyword>
<comment type="subunit">
    <text evidence="3">Homodimer.</text>
</comment>
<dbReference type="GO" id="GO:0002100">
    <property type="term" value="P:tRNA wobble adenosine to inosine editing"/>
    <property type="evidence" value="ECO:0007669"/>
    <property type="project" value="InterPro"/>
</dbReference>
<dbReference type="GO" id="GO:0008270">
    <property type="term" value="F:zinc ion binding"/>
    <property type="evidence" value="ECO:0007669"/>
    <property type="project" value="InterPro"/>
</dbReference>
<protein>
    <recommendedName>
        <fullName evidence="5">tRNA-specific adenosine deaminase 2</fullName>
        <ecNumber evidence="4">3.5.4.33</ecNumber>
    </recommendedName>
</protein>
<comment type="catalytic activity">
    <reaction evidence="10">
        <text>adenosine(34) in tRNA + H2O + H(+) = inosine(34) in tRNA + NH4(+)</text>
        <dbReference type="Rhea" id="RHEA:43168"/>
        <dbReference type="Rhea" id="RHEA-COMP:10373"/>
        <dbReference type="Rhea" id="RHEA-COMP:10374"/>
        <dbReference type="ChEBI" id="CHEBI:15377"/>
        <dbReference type="ChEBI" id="CHEBI:15378"/>
        <dbReference type="ChEBI" id="CHEBI:28938"/>
        <dbReference type="ChEBI" id="CHEBI:74411"/>
        <dbReference type="ChEBI" id="CHEBI:82852"/>
        <dbReference type="EC" id="3.5.4.33"/>
    </reaction>
</comment>
<evidence type="ECO:0000256" key="8">
    <source>
        <dbReference type="ARBA" id="ARBA00022801"/>
    </source>
</evidence>
<sequence length="153" mass="16730">MQENDDIHWMRHALSLAQQAAAEDEVPVGAVVVRNGKILGEGWNRPISTIDPTAHAEVVALRAAAIRSNNYRLTCATLYVTLEPCLMCAGAMIHARIDRLVFGASDPRRGAIDNTVCAFEKPGLNHRIEVLGGVLAEEGAALLQEFFRQRRGD</sequence>
<keyword evidence="9" id="KW-0862">Zinc</keyword>
<dbReference type="PROSITE" id="PS51747">
    <property type="entry name" value="CYT_DCMP_DEAMINASES_2"/>
    <property type="match status" value="1"/>
</dbReference>
<dbReference type="NCBIfam" id="NF008113">
    <property type="entry name" value="PRK10860.1"/>
    <property type="match status" value="1"/>
</dbReference>
<name>A0A3B0ZKD3_9ZZZZ</name>
<dbReference type="InterPro" id="IPR016193">
    <property type="entry name" value="Cytidine_deaminase-like"/>
</dbReference>
<dbReference type="FunFam" id="3.40.140.10:FF:000005">
    <property type="entry name" value="tRNA-specific adenosine deaminase"/>
    <property type="match status" value="1"/>
</dbReference>
<evidence type="ECO:0000256" key="3">
    <source>
        <dbReference type="ARBA" id="ARBA00011738"/>
    </source>
</evidence>
<dbReference type="Gene3D" id="3.40.140.10">
    <property type="entry name" value="Cytidine Deaminase, domain 2"/>
    <property type="match status" value="1"/>
</dbReference>
<organism evidence="12">
    <name type="scientific">hydrothermal vent metagenome</name>
    <dbReference type="NCBI Taxonomy" id="652676"/>
    <lineage>
        <taxon>unclassified sequences</taxon>
        <taxon>metagenomes</taxon>
        <taxon>ecological metagenomes</taxon>
    </lineage>
</organism>
<dbReference type="PANTHER" id="PTHR11079">
    <property type="entry name" value="CYTOSINE DEAMINASE FAMILY MEMBER"/>
    <property type="match status" value="1"/>
</dbReference>
<dbReference type="CDD" id="cd01285">
    <property type="entry name" value="nucleoside_deaminase"/>
    <property type="match status" value="1"/>
</dbReference>
<evidence type="ECO:0000256" key="1">
    <source>
        <dbReference type="ARBA" id="ARBA00001947"/>
    </source>
</evidence>
<feature type="domain" description="CMP/dCMP-type deaminase" evidence="11">
    <location>
        <begin position="4"/>
        <end position="114"/>
    </location>
</feature>
<proteinExistence type="inferred from homology"/>
<keyword evidence="7" id="KW-0479">Metal-binding</keyword>
<dbReference type="EC" id="3.5.4.33" evidence="4"/>
<gene>
    <name evidence="12" type="ORF">MNBD_GAMMA14-1748</name>
</gene>
<dbReference type="EMBL" id="UOFM01000424">
    <property type="protein sequence ID" value="VAW81754.1"/>
    <property type="molecule type" value="Genomic_DNA"/>
</dbReference>
<evidence type="ECO:0000256" key="2">
    <source>
        <dbReference type="ARBA" id="ARBA00010669"/>
    </source>
</evidence>
<dbReference type="AlphaFoldDB" id="A0A3B0ZKD3"/>
<evidence type="ECO:0000256" key="5">
    <source>
        <dbReference type="ARBA" id="ARBA00019216"/>
    </source>
</evidence>
<evidence type="ECO:0000313" key="12">
    <source>
        <dbReference type="EMBL" id="VAW81754.1"/>
    </source>
</evidence>
<evidence type="ECO:0000256" key="7">
    <source>
        <dbReference type="ARBA" id="ARBA00022723"/>
    </source>
</evidence>
<evidence type="ECO:0000259" key="11">
    <source>
        <dbReference type="PROSITE" id="PS51747"/>
    </source>
</evidence>
<dbReference type="SUPFAM" id="SSF53927">
    <property type="entry name" value="Cytidine deaminase-like"/>
    <property type="match status" value="1"/>
</dbReference>
<dbReference type="InterPro" id="IPR002125">
    <property type="entry name" value="CMP_dCMP_dom"/>
</dbReference>
<dbReference type="GO" id="GO:0052717">
    <property type="term" value="F:tRNA-specific adenosine-34 deaminase activity"/>
    <property type="evidence" value="ECO:0007669"/>
    <property type="project" value="UniProtKB-EC"/>
</dbReference>
<dbReference type="PROSITE" id="PS00903">
    <property type="entry name" value="CYT_DCMP_DEAMINASES_1"/>
    <property type="match status" value="1"/>
</dbReference>
<evidence type="ECO:0000256" key="9">
    <source>
        <dbReference type="ARBA" id="ARBA00022833"/>
    </source>
</evidence>